<gene>
    <name evidence="1" type="ORF">MG293_020395</name>
</gene>
<accession>A0AAD4TND1</accession>
<dbReference type="AlphaFoldDB" id="A0AAD4TND1"/>
<name>A0AAD4TND1_OVIAM</name>
<protein>
    <submittedName>
        <fullName evidence="1">Uncharacterized protein</fullName>
    </submittedName>
</protein>
<evidence type="ECO:0000313" key="2">
    <source>
        <dbReference type="Proteomes" id="UP001214576"/>
    </source>
</evidence>
<comment type="caution">
    <text evidence="1">The sequence shown here is derived from an EMBL/GenBank/DDBJ whole genome shotgun (WGS) entry which is preliminary data.</text>
</comment>
<dbReference type="EMBL" id="JAKZEL010000027">
    <property type="protein sequence ID" value="KAI4529717.1"/>
    <property type="molecule type" value="Genomic_DNA"/>
</dbReference>
<keyword evidence="2" id="KW-1185">Reference proteome</keyword>
<proteinExistence type="predicted"/>
<dbReference type="Proteomes" id="UP001214576">
    <property type="component" value="Unassembled WGS sequence"/>
</dbReference>
<organism evidence="1 2">
    <name type="scientific">Ovis ammon polii</name>
    <dbReference type="NCBI Taxonomy" id="230172"/>
    <lineage>
        <taxon>Eukaryota</taxon>
        <taxon>Metazoa</taxon>
        <taxon>Chordata</taxon>
        <taxon>Craniata</taxon>
        <taxon>Vertebrata</taxon>
        <taxon>Euteleostomi</taxon>
        <taxon>Mammalia</taxon>
        <taxon>Eutheria</taxon>
        <taxon>Laurasiatheria</taxon>
        <taxon>Artiodactyla</taxon>
        <taxon>Ruminantia</taxon>
        <taxon>Pecora</taxon>
        <taxon>Bovidae</taxon>
        <taxon>Caprinae</taxon>
        <taxon>Ovis</taxon>
    </lineage>
</organism>
<sequence length="137" mass="15400">MAHIWVPPGIDSLRSTPCWGADSSMQVDKDAAPCFNSESLCWGIPTGALHEIVFYKTALYFHFSSGLCCFLHFLTGIVLSSPIHFLQTNLHLKICYPGPQPKTVGARRGLERKPVVCWLLLEHWVSGKKYILMYDSC</sequence>
<evidence type="ECO:0000313" key="1">
    <source>
        <dbReference type="EMBL" id="KAI4529717.1"/>
    </source>
</evidence>
<reference evidence="1" key="1">
    <citation type="submission" date="2022-03" db="EMBL/GenBank/DDBJ databases">
        <title>Genomic analyses of argali, domestic sheep and their hybrids provide insights into chromosomal evolution, heterosis and genetic basis of agronomic traits.</title>
        <authorList>
            <person name="Li M."/>
        </authorList>
    </citation>
    <scope>NUCLEOTIDE SEQUENCE</scope>
    <source>
        <strain evidence="1">CAU-MHL-2022a</strain>
        <tissue evidence="1">Skin</tissue>
    </source>
</reference>